<comment type="caution">
    <text evidence="3">The sequence shown here is derived from an EMBL/GenBank/DDBJ whole genome shotgun (WGS) entry which is preliminary data.</text>
</comment>
<organism evidence="3 4">
    <name type="scientific">Candidatus Enterousia avistercoris</name>
    <dbReference type="NCBI Taxonomy" id="2840788"/>
    <lineage>
        <taxon>Bacteria</taxon>
        <taxon>Pseudomonadati</taxon>
        <taxon>Pseudomonadota</taxon>
        <taxon>Alphaproteobacteria</taxon>
        <taxon>Candidatus Enterousia</taxon>
    </lineage>
</organism>
<accession>A0A9D9DCQ9</accession>
<dbReference type="Pfam" id="PF13505">
    <property type="entry name" value="OMP_b-brl"/>
    <property type="match status" value="1"/>
</dbReference>
<gene>
    <name evidence="3" type="ORF">IAC69_02680</name>
</gene>
<dbReference type="SUPFAM" id="SSF56925">
    <property type="entry name" value="OMPA-like"/>
    <property type="match status" value="1"/>
</dbReference>
<proteinExistence type="predicted"/>
<reference evidence="3" key="2">
    <citation type="journal article" date="2021" name="PeerJ">
        <title>Extensive microbial diversity within the chicken gut microbiome revealed by metagenomics and culture.</title>
        <authorList>
            <person name="Gilroy R."/>
            <person name="Ravi A."/>
            <person name="Getino M."/>
            <person name="Pursley I."/>
            <person name="Horton D.L."/>
            <person name="Alikhan N.F."/>
            <person name="Baker D."/>
            <person name="Gharbi K."/>
            <person name="Hall N."/>
            <person name="Watson M."/>
            <person name="Adriaenssens E.M."/>
            <person name="Foster-Nyarko E."/>
            <person name="Jarju S."/>
            <person name="Secka A."/>
            <person name="Antonio M."/>
            <person name="Oren A."/>
            <person name="Chaudhuri R.R."/>
            <person name="La Ragione R."/>
            <person name="Hildebrand F."/>
            <person name="Pallen M.J."/>
        </authorList>
    </citation>
    <scope>NUCLEOTIDE SEQUENCE</scope>
    <source>
        <strain evidence="3">8207</strain>
    </source>
</reference>
<dbReference type="InterPro" id="IPR027385">
    <property type="entry name" value="Beta-barrel_OMP"/>
</dbReference>
<dbReference type="EMBL" id="JADINC010000043">
    <property type="protein sequence ID" value="MBO8425364.1"/>
    <property type="molecule type" value="Genomic_DNA"/>
</dbReference>
<dbReference type="InterPro" id="IPR011250">
    <property type="entry name" value="OMP/PagP_B-barrel"/>
</dbReference>
<reference evidence="3" key="1">
    <citation type="submission" date="2020-10" db="EMBL/GenBank/DDBJ databases">
        <authorList>
            <person name="Gilroy R."/>
        </authorList>
    </citation>
    <scope>NUCLEOTIDE SEQUENCE</scope>
    <source>
        <strain evidence="3">8207</strain>
    </source>
</reference>
<evidence type="ECO:0000259" key="2">
    <source>
        <dbReference type="Pfam" id="PF13505"/>
    </source>
</evidence>
<protein>
    <submittedName>
        <fullName evidence="3">Porin family protein</fullName>
    </submittedName>
</protein>
<keyword evidence="1" id="KW-0732">Signal</keyword>
<name>A0A9D9DCQ9_9PROT</name>
<feature type="domain" description="Outer membrane protein beta-barrel" evidence="2">
    <location>
        <begin position="26"/>
        <end position="255"/>
    </location>
</feature>
<evidence type="ECO:0000313" key="3">
    <source>
        <dbReference type="EMBL" id="MBO8425364.1"/>
    </source>
</evidence>
<dbReference type="Proteomes" id="UP000823630">
    <property type="component" value="Unassembled WGS sequence"/>
</dbReference>
<evidence type="ECO:0000256" key="1">
    <source>
        <dbReference type="ARBA" id="ARBA00022729"/>
    </source>
</evidence>
<dbReference type="AlphaFoldDB" id="A0A9D9DCQ9"/>
<sequence length="255" mass="28405">MHKRILVIFTGCVICVAARGEIIIPTPYVAGKIAVADFVVDTDQYMYHTPDAYRSIVVDGRIDDINAAYRAAIGLRFADMRIEAEYGYGNYTISGDWALNTKNGVPGSYPHNLSYPSTYTLKSRVQTFMVNAYYDLLKFCTRYTNAVYTDINVVEPCCYNAIYITGGIGTAHINESANVVIDTAMAWGGTPLYESVDSAVNRFVYNVGAGISFAITPNLGVDLSYRYTDLGKYSIATTWRDFSSHEIMMGLRYEF</sequence>
<dbReference type="Gene3D" id="2.40.160.20">
    <property type="match status" value="1"/>
</dbReference>
<evidence type="ECO:0000313" key="4">
    <source>
        <dbReference type="Proteomes" id="UP000823630"/>
    </source>
</evidence>